<feature type="signal peptide" evidence="1">
    <location>
        <begin position="1"/>
        <end position="20"/>
    </location>
</feature>
<gene>
    <name evidence="2" type="ORF">LAESUDRAFT_758824</name>
</gene>
<evidence type="ECO:0000313" key="3">
    <source>
        <dbReference type="Proteomes" id="UP000076871"/>
    </source>
</evidence>
<keyword evidence="3" id="KW-1185">Reference proteome</keyword>
<feature type="chain" id="PRO_5007857134" evidence="1">
    <location>
        <begin position="21"/>
        <end position="150"/>
    </location>
</feature>
<protein>
    <submittedName>
        <fullName evidence="2">Uncharacterized protein</fullName>
    </submittedName>
</protein>
<dbReference type="AlphaFoldDB" id="A0A165EGD5"/>
<evidence type="ECO:0000313" key="2">
    <source>
        <dbReference type="EMBL" id="KZT07001.1"/>
    </source>
</evidence>
<dbReference type="GeneID" id="63829529"/>
<name>A0A165EGD5_9APHY</name>
<keyword evidence="1" id="KW-0732">Signal</keyword>
<reference evidence="2 3" key="1">
    <citation type="journal article" date="2016" name="Mol. Biol. Evol.">
        <title>Comparative Genomics of Early-Diverging Mushroom-Forming Fungi Provides Insights into the Origins of Lignocellulose Decay Capabilities.</title>
        <authorList>
            <person name="Nagy L.G."/>
            <person name="Riley R."/>
            <person name="Tritt A."/>
            <person name="Adam C."/>
            <person name="Daum C."/>
            <person name="Floudas D."/>
            <person name="Sun H."/>
            <person name="Yadav J.S."/>
            <person name="Pangilinan J."/>
            <person name="Larsson K.H."/>
            <person name="Matsuura K."/>
            <person name="Barry K."/>
            <person name="Labutti K."/>
            <person name="Kuo R."/>
            <person name="Ohm R.A."/>
            <person name="Bhattacharya S.S."/>
            <person name="Shirouzu T."/>
            <person name="Yoshinaga Y."/>
            <person name="Martin F.M."/>
            <person name="Grigoriev I.V."/>
            <person name="Hibbett D.S."/>
        </authorList>
    </citation>
    <scope>NUCLEOTIDE SEQUENCE [LARGE SCALE GENOMIC DNA]</scope>
    <source>
        <strain evidence="2 3">93-53</strain>
    </source>
</reference>
<dbReference type="Proteomes" id="UP000076871">
    <property type="component" value="Unassembled WGS sequence"/>
</dbReference>
<dbReference type="RefSeq" id="XP_040764741.1">
    <property type="nucleotide sequence ID" value="XM_040912501.1"/>
</dbReference>
<dbReference type="InParanoid" id="A0A165EGD5"/>
<dbReference type="EMBL" id="KV427621">
    <property type="protein sequence ID" value="KZT07001.1"/>
    <property type="molecule type" value="Genomic_DNA"/>
</dbReference>
<accession>A0A165EGD5</accession>
<proteinExistence type="predicted"/>
<evidence type="ECO:0000256" key="1">
    <source>
        <dbReference type="SAM" id="SignalP"/>
    </source>
</evidence>
<sequence length="150" mass="16600">MVRNIRAMWILLVNIGMVRVQQVGNACLRLQRPPRFCRWNDVAGEGIVDEKCNWCSSLVRVVGAQPSSLATSKKKRAGQDSGASKGFGCLDSDVVQLLWAAWAAAAAIAAFRTLRIWEGKRVQKMPMDLDTMIRLPGREPKENKSQGCDA</sequence>
<organism evidence="2 3">
    <name type="scientific">Laetiporus sulphureus 93-53</name>
    <dbReference type="NCBI Taxonomy" id="1314785"/>
    <lineage>
        <taxon>Eukaryota</taxon>
        <taxon>Fungi</taxon>
        <taxon>Dikarya</taxon>
        <taxon>Basidiomycota</taxon>
        <taxon>Agaricomycotina</taxon>
        <taxon>Agaricomycetes</taxon>
        <taxon>Polyporales</taxon>
        <taxon>Laetiporus</taxon>
    </lineage>
</organism>